<evidence type="ECO:0000256" key="10">
    <source>
        <dbReference type="ARBA" id="ARBA00023034"/>
    </source>
</evidence>
<dbReference type="RefSeq" id="WP_002289068.1">
    <property type="nucleotide sequence ID" value="NZ_AP026772.1"/>
</dbReference>
<evidence type="ECO:0000313" key="21">
    <source>
        <dbReference type="Proteomes" id="UP000469871"/>
    </source>
</evidence>
<dbReference type="InterPro" id="IPR003406">
    <property type="entry name" value="Glyco_trans_14"/>
</dbReference>
<evidence type="ECO:0000256" key="3">
    <source>
        <dbReference type="ARBA" id="ARBA00022676"/>
    </source>
</evidence>
<dbReference type="EMBL" id="MVGJ01000019">
    <property type="protein sequence ID" value="OOL83327.1"/>
    <property type="molecule type" value="Genomic_DNA"/>
</dbReference>
<evidence type="ECO:0000256" key="9">
    <source>
        <dbReference type="ARBA" id="ARBA00022989"/>
    </source>
</evidence>
<keyword evidence="5" id="KW-0812">Transmembrane</keyword>
<gene>
    <name evidence="17" type="ORF">B1P95_04450</name>
    <name evidence="18" type="ORF">DTPHA_601379</name>
    <name evidence="15" type="ORF">GBM73_05155</name>
    <name evidence="16" type="ORF">P6Z85_07855</name>
</gene>
<reference evidence="15 21" key="3">
    <citation type="submission" date="2019-10" db="EMBL/GenBank/DDBJ databases">
        <title>Evolutionary dynamics of vancomycin-resistant Enterococcus faecium during gastrointestinal tract colonization and bloodstream infection in immunocompromised pediatric patients.</title>
        <authorList>
            <person name="Chilambi G.S."/>
            <person name="Nordstrom H.R."/>
            <person name="Evans D.R."/>
            <person name="Ferrolino J."/>
            <person name="Hayden R.T."/>
            <person name="Maron G.M."/>
            <person name="Vo A.N."/>
            <person name="Gilmore M.S."/>
            <person name="Wolf J."/>
            <person name="Rosch J.W."/>
            <person name="Van Tyne D."/>
        </authorList>
    </citation>
    <scope>NUCLEOTIDE SEQUENCE [LARGE SCALE GENOMIC DNA]</scope>
    <source>
        <strain evidence="15 21">VRECG27</strain>
    </source>
</reference>
<dbReference type="EMBL" id="JARPTX010000022">
    <property type="protein sequence ID" value="MDT2370073.1"/>
    <property type="molecule type" value="Genomic_DNA"/>
</dbReference>
<evidence type="ECO:0000313" key="18">
    <source>
        <dbReference type="EMBL" id="SAM44135.1"/>
    </source>
</evidence>
<reference evidence="18 19" key="1">
    <citation type="submission" date="2016-04" db="EMBL/GenBank/DDBJ databases">
        <authorList>
            <person name="Millard A."/>
        </authorList>
    </citation>
    <scope>NUCLEOTIDE SEQUENCE [LARGE SCALE GENOMIC DNA]</scope>
    <source>
        <strain evidence="18">Isolate 22</strain>
    </source>
</reference>
<evidence type="ECO:0000256" key="8">
    <source>
        <dbReference type="ARBA" id="ARBA00022968"/>
    </source>
</evidence>
<keyword evidence="9" id="KW-1133">Transmembrane helix</keyword>
<evidence type="ECO:0000256" key="2">
    <source>
        <dbReference type="ARBA" id="ARBA00004648"/>
    </source>
</evidence>
<evidence type="ECO:0000313" key="15">
    <source>
        <dbReference type="EMBL" id="KAB7576733.1"/>
    </source>
</evidence>
<dbReference type="OMA" id="VISGQDW"/>
<dbReference type="GO" id="GO:0015012">
    <property type="term" value="P:heparan sulfate proteoglycan biosynthetic process"/>
    <property type="evidence" value="ECO:0007669"/>
    <property type="project" value="TreeGrafter"/>
</dbReference>
<dbReference type="InterPro" id="IPR043538">
    <property type="entry name" value="XYLT"/>
</dbReference>
<dbReference type="GO" id="GO:0030158">
    <property type="term" value="F:protein xylosyltransferase activity"/>
    <property type="evidence" value="ECO:0007669"/>
    <property type="project" value="InterPro"/>
</dbReference>
<dbReference type="GO" id="GO:0016020">
    <property type="term" value="C:membrane"/>
    <property type="evidence" value="ECO:0007669"/>
    <property type="project" value="InterPro"/>
</dbReference>
<keyword evidence="6" id="KW-0479">Metal-binding</keyword>
<dbReference type="Proteomes" id="UP000469871">
    <property type="component" value="Unassembled WGS sequence"/>
</dbReference>
<dbReference type="AlphaFoldDB" id="A0A133CVL5"/>
<keyword evidence="7" id="KW-0256">Endoplasmic reticulum</keyword>
<dbReference type="PANTHER" id="PTHR46025:SF3">
    <property type="entry name" value="XYLOSYLTRANSFERASE OXT"/>
    <property type="match status" value="1"/>
</dbReference>
<evidence type="ECO:0000256" key="12">
    <source>
        <dbReference type="ARBA" id="ARBA00023157"/>
    </source>
</evidence>
<dbReference type="Proteomes" id="UP001260956">
    <property type="component" value="Unassembled WGS sequence"/>
</dbReference>
<reference evidence="17 20" key="2">
    <citation type="submission" date="2017-02" db="EMBL/GenBank/DDBJ databases">
        <title>Clonality and virulence of isolates of VRE in Hematopoietic Stem Cell Transplanted (HSCT) patients.</title>
        <authorList>
            <person name="Marchi A.P."/>
            <person name="Martins R.C."/>
            <person name="Marie S.K."/>
            <person name="Levin A.S."/>
            <person name="Costa S.F."/>
        </authorList>
    </citation>
    <scope>NUCLEOTIDE SEQUENCE [LARGE SCALE GENOMIC DNA]</scope>
    <source>
        <strain evidence="17 20">LIM1759</strain>
    </source>
</reference>
<dbReference type="Pfam" id="PF02485">
    <property type="entry name" value="Branch"/>
    <property type="match status" value="1"/>
</dbReference>
<dbReference type="GO" id="GO:0046872">
    <property type="term" value="F:metal ion binding"/>
    <property type="evidence" value="ECO:0007669"/>
    <property type="project" value="UniProtKB-KW"/>
</dbReference>
<dbReference type="Proteomes" id="UP000183509">
    <property type="component" value="Unassembled WGS sequence"/>
</dbReference>
<dbReference type="GO" id="GO:0050650">
    <property type="term" value="P:chondroitin sulfate proteoglycan biosynthetic process"/>
    <property type="evidence" value="ECO:0007669"/>
    <property type="project" value="TreeGrafter"/>
</dbReference>
<evidence type="ECO:0000313" key="17">
    <source>
        <dbReference type="EMBL" id="OOL83327.1"/>
    </source>
</evidence>
<evidence type="ECO:0000313" key="19">
    <source>
        <dbReference type="Proteomes" id="UP000183509"/>
    </source>
</evidence>
<evidence type="ECO:0000256" key="11">
    <source>
        <dbReference type="ARBA" id="ARBA00023136"/>
    </source>
</evidence>
<comment type="subcellular location">
    <subcellularLocation>
        <location evidence="2">Endoplasmic reticulum membrane</location>
        <topology evidence="2">Single-pass type II membrane protein</topology>
    </subcellularLocation>
    <subcellularLocation>
        <location evidence="1">Golgi apparatus membrane</location>
        <topology evidence="1">Single-pass type II membrane protein</topology>
    </subcellularLocation>
</comment>
<evidence type="ECO:0000256" key="1">
    <source>
        <dbReference type="ARBA" id="ARBA00004323"/>
    </source>
</evidence>
<keyword evidence="8" id="KW-0735">Signal-anchor</keyword>
<sequence length="320" mass="38266">MKICYLILAYNDIGNLKRLVNRLNENAVFIIHIDKKTDIEPFIEAFKSYDNVEFLCNKNRVKIYWGGFSIVQAEINLVKRALQNEKYLKYVLLSGADYPIKDNEYIYNYFKKNSSVEFIRGIDLDQIKHKEFYYKHIDVYQKHDYPRINRNNTTAFKIFRAIINRCLRMIKLPPKIRHHKFDLYHGSQWWALSKECLTELIQMYEQNQQDYLNFKIGMFAPDEKFFHTLFFNSSFKNKNVIGGPDLPLELKNIEETTLQTSKLANIHIIDPSMNKWFDERDIDQIKESEKLFVRKVKSDYSDKLLNRIDKEILKVGNIDE</sequence>
<keyword evidence="10" id="KW-0333">Golgi apparatus</keyword>
<evidence type="ECO:0000256" key="5">
    <source>
        <dbReference type="ARBA" id="ARBA00022692"/>
    </source>
</evidence>
<dbReference type="Proteomes" id="UP000191171">
    <property type="component" value="Unassembled WGS sequence"/>
</dbReference>
<protein>
    <recommendedName>
        <fullName evidence="14">Peptide O-xylosyltransferase</fullName>
    </recommendedName>
</protein>
<evidence type="ECO:0000313" key="20">
    <source>
        <dbReference type="Proteomes" id="UP000191171"/>
    </source>
</evidence>
<reference evidence="16" key="4">
    <citation type="submission" date="2023-03" db="EMBL/GenBank/DDBJ databases">
        <authorList>
            <person name="Shen W."/>
            <person name="Cai J."/>
        </authorList>
    </citation>
    <scope>NUCLEOTIDE SEQUENCE</scope>
    <source>
        <strain evidence="16">B1010-2</strain>
    </source>
</reference>
<keyword evidence="4 17" id="KW-0808">Transferase</keyword>
<accession>A0A133CVL5</accession>
<organism evidence="17 20">
    <name type="scientific">Enterococcus faecium</name>
    <name type="common">Streptococcus faecium</name>
    <dbReference type="NCBI Taxonomy" id="1352"/>
    <lineage>
        <taxon>Bacteria</taxon>
        <taxon>Bacillati</taxon>
        <taxon>Bacillota</taxon>
        <taxon>Bacilli</taxon>
        <taxon>Lactobacillales</taxon>
        <taxon>Enterococcaceae</taxon>
        <taxon>Enterococcus</taxon>
    </lineage>
</organism>
<comment type="caution">
    <text evidence="17">The sequence shown here is derived from an EMBL/GenBank/DDBJ whole genome shotgun (WGS) entry which is preliminary data.</text>
</comment>
<dbReference type="EMBL" id="WEFP01000001">
    <property type="protein sequence ID" value="KAB7576733.1"/>
    <property type="molecule type" value="Genomic_DNA"/>
</dbReference>
<keyword evidence="13" id="KW-0325">Glycoprotein</keyword>
<evidence type="ECO:0000313" key="16">
    <source>
        <dbReference type="EMBL" id="MDT2370073.1"/>
    </source>
</evidence>
<evidence type="ECO:0000256" key="7">
    <source>
        <dbReference type="ARBA" id="ARBA00022824"/>
    </source>
</evidence>
<evidence type="ECO:0000256" key="6">
    <source>
        <dbReference type="ARBA" id="ARBA00022723"/>
    </source>
</evidence>
<keyword evidence="12" id="KW-1015">Disulfide bond</keyword>
<dbReference type="EMBL" id="FKLM01000018">
    <property type="protein sequence ID" value="SAM44135.1"/>
    <property type="molecule type" value="Genomic_DNA"/>
</dbReference>
<dbReference type="PANTHER" id="PTHR46025">
    <property type="entry name" value="XYLOSYLTRANSFERASE OXT"/>
    <property type="match status" value="1"/>
</dbReference>
<evidence type="ECO:0000256" key="14">
    <source>
        <dbReference type="ARBA" id="ARBA00042865"/>
    </source>
</evidence>
<keyword evidence="11" id="KW-0472">Membrane</keyword>
<proteinExistence type="predicted"/>
<name>A0A133CVL5_ENTFC</name>
<keyword evidence="3 15" id="KW-0328">Glycosyltransferase</keyword>
<evidence type="ECO:0000256" key="13">
    <source>
        <dbReference type="ARBA" id="ARBA00023180"/>
    </source>
</evidence>
<evidence type="ECO:0000256" key="4">
    <source>
        <dbReference type="ARBA" id="ARBA00022679"/>
    </source>
</evidence>